<dbReference type="EMBL" id="BK014836">
    <property type="protein sequence ID" value="DAD77941.1"/>
    <property type="molecule type" value="Genomic_DNA"/>
</dbReference>
<sequence length="122" mass="13671">MEIKSINTKKLYYASNKLSTIESRIYAEVETAHKFMCEGFITETEFAAIRADREKKMAPYKDGADLLTRFANAVNAQVYMAETGDIMAEMMVANSEPVESFDLEAVKAALRRAADLDDPMPC</sequence>
<evidence type="ECO:0000313" key="1">
    <source>
        <dbReference type="EMBL" id="DAD77941.1"/>
    </source>
</evidence>
<proteinExistence type="predicted"/>
<protein>
    <submittedName>
        <fullName evidence="1">Uncharacterized protein</fullName>
    </submittedName>
</protein>
<organism evidence="1">
    <name type="scientific">Siphoviridae sp. ctHDv29</name>
    <dbReference type="NCBI Taxonomy" id="2826228"/>
    <lineage>
        <taxon>Viruses</taxon>
        <taxon>Duplodnaviria</taxon>
        <taxon>Heunggongvirae</taxon>
        <taxon>Uroviricota</taxon>
        <taxon>Caudoviricetes</taxon>
    </lineage>
</organism>
<accession>A0A8S5M6K6</accession>
<reference evidence="1" key="1">
    <citation type="journal article" date="2021" name="Proc. Natl. Acad. Sci. U.S.A.">
        <title>A Catalog of Tens of Thousands of Viruses from Human Metagenomes Reveals Hidden Associations with Chronic Diseases.</title>
        <authorList>
            <person name="Tisza M.J."/>
            <person name="Buck C.B."/>
        </authorList>
    </citation>
    <scope>NUCLEOTIDE SEQUENCE</scope>
    <source>
        <strain evidence="1">CtHDv29</strain>
    </source>
</reference>
<name>A0A8S5M6K6_9CAUD</name>